<organism evidence="4 5">
    <name type="scientific">Senegalimassilia faecalis</name>
    <dbReference type="NCBI Taxonomy" id="2509433"/>
    <lineage>
        <taxon>Bacteria</taxon>
        <taxon>Bacillati</taxon>
        <taxon>Actinomycetota</taxon>
        <taxon>Coriobacteriia</taxon>
        <taxon>Coriobacteriales</taxon>
        <taxon>Coriobacteriaceae</taxon>
        <taxon>Senegalimassilia</taxon>
    </lineage>
</organism>
<dbReference type="SUPFAM" id="SSF51735">
    <property type="entry name" value="NAD(P)-binding Rossmann-fold domains"/>
    <property type="match status" value="1"/>
</dbReference>
<evidence type="ECO:0000313" key="4">
    <source>
        <dbReference type="EMBL" id="RXZ54670.1"/>
    </source>
</evidence>
<dbReference type="Gene3D" id="1.10.1040.20">
    <property type="entry name" value="ProC-like, C-terminal domain"/>
    <property type="match status" value="1"/>
</dbReference>
<sequence>MTRKRSRHPASQHETKGTNVTTTTGPCPAERTAQMRVGFVGAGKIGFALGLHLFRSGANISGYVSRSSAGAQWAAQCTNSVSFSSLQALLDSTDLIFITVPDGAIAQVADEVAAAAANGLAGKIVCHASGSATSDELAACRAASAACASVHPLCAVPDVPHVTGDLTEDKVHSGAANGHATQTAPEALPDRMTSTFFTLEGDRHAVDAAAFLLDAAGNDHCAIQAADKVRYHAAAVFVSNLVCGLTAEGLGLLEGCGFTASQALQAVKPLFAGNAAAIAERGPQNALSGPIERNDMQTVRRHLAALDGQALQTYATLSLSVCDLAEARHPDRDYQPMRTLLESARIQ</sequence>
<dbReference type="Proteomes" id="UP000293345">
    <property type="component" value="Unassembled WGS sequence"/>
</dbReference>
<dbReference type="PANTHER" id="PTHR40459:SF1">
    <property type="entry name" value="CONSERVED HYPOTHETICAL ALANINE AND LEUCINE RICH PROTEIN"/>
    <property type="match status" value="1"/>
</dbReference>
<dbReference type="SUPFAM" id="SSF48179">
    <property type="entry name" value="6-phosphogluconate dehydrogenase C-terminal domain-like"/>
    <property type="match status" value="1"/>
</dbReference>
<dbReference type="PANTHER" id="PTHR40459">
    <property type="entry name" value="CONSERVED HYPOTHETICAL ALANINE AND LEUCINE RICH PROTEIN"/>
    <property type="match status" value="1"/>
</dbReference>
<dbReference type="EMBL" id="SDPW01000001">
    <property type="protein sequence ID" value="RXZ54670.1"/>
    <property type="molecule type" value="Genomic_DNA"/>
</dbReference>
<evidence type="ECO:0000256" key="1">
    <source>
        <dbReference type="SAM" id="MobiDB-lite"/>
    </source>
</evidence>
<dbReference type="InterPro" id="IPR037108">
    <property type="entry name" value="TM1727-like_C_sf"/>
</dbReference>
<name>A0A4Q2K2V4_9ACTN</name>
<dbReference type="InterPro" id="IPR036291">
    <property type="entry name" value="NAD(P)-bd_dom_sf"/>
</dbReference>
<keyword evidence="5" id="KW-1185">Reference proteome</keyword>
<evidence type="ECO:0000259" key="2">
    <source>
        <dbReference type="Pfam" id="PF10727"/>
    </source>
</evidence>
<dbReference type="Gene3D" id="3.40.50.720">
    <property type="entry name" value="NAD(P)-binding Rossmann-like Domain"/>
    <property type="match status" value="1"/>
</dbReference>
<comment type="caution">
    <text evidence="4">The sequence shown here is derived from an EMBL/GenBank/DDBJ whole genome shotgun (WGS) entry which is preliminary data.</text>
</comment>
<dbReference type="InterPro" id="IPR008927">
    <property type="entry name" value="6-PGluconate_DH-like_C_sf"/>
</dbReference>
<feature type="compositionally biased region" description="Basic residues" evidence="1">
    <location>
        <begin position="1"/>
        <end position="10"/>
    </location>
</feature>
<reference evidence="4 5" key="1">
    <citation type="submission" date="2019-01" db="EMBL/GenBank/DDBJ databases">
        <title>Senegalimassilia sp. nov. KGMB04484 isolated human feces.</title>
        <authorList>
            <person name="Han K.-I."/>
            <person name="Kim J.-S."/>
            <person name="Lee K.C."/>
            <person name="Suh M.K."/>
            <person name="Eom M.K."/>
            <person name="Lee J.H."/>
            <person name="Park S.-H."/>
            <person name="Kang S.W."/>
            <person name="Park J.-E."/>
            <person name="Oh B.S."/>
            <person name="Yu S.Y."/>
            <person name="Choi S.-H."/>
            <person name="Lee D.H."/>
            <person name="Yoon H."/>
            <person name="Kim B.-Y."/>
            <person name="Lee J.H."/>
            <person name="Lee J.-S."/>
        </authorList>
    </citation>
    <scope>NUCLEOTIDE SEQUENCE [LARGE SCALE GENOMIC DNA]</scope>
    <source>
        <strain evidence="4 5">KGMB04484</strain>
    </source>
</reference>
<gene>
    <name evidence="4" type="ORF">ET524_09390</name>
</gene>
<dbReference type="InterPro" id="IPR019665">
    <property type="entry name" value="OxRdtase/DH_put_Rossmann_dom"/>
</dbReference>
<dbReference type="InterPro" id="IPR018931">
    <property type="entry name" value="DUF2520"/>
</dbReference>
<dbReference type="AlphaFoldDB" id="A0A4Q2K2V4"/>
<proteinExistence type="predicted"/>
<feature type="domain" description="DUF2520" evidence="3">
    <location>
        <begin position="196"/>
        <end position="320"/>
    </location>
</feature>
<feature type="domain" description="Putative oxidoreductase/dehydrogenase Rossmann-like" evidence="2">
    <location>
        <begin position="31"/>
        <end position="152"/>
    </location>
</feature>
<evidence type="ECO:0000313" key="5">
    <source>
        <dbReference type="Proteomes" id="UP000293345"/>
    </source>
</evidence>
<dbReference type="Pfam" id="PF10728">
    <property type="entry name" value="DUF2520"/>
    <property type="match status" value="1"/>
</dbReference>
<protein>
    <submittedName>
        <fullName evidence="4">DUF2520 domain-containing protein</fullName>
    </submittedName>
</protein>
<evidence type="ECO:0000259" key="3">
    <source>
        <dbReference type="Pfam" id="PF10728"/>
    </source>
</evidence>
<feature type="region of interest" description="Disordered" evidence="1">
    <location>
        <begin position="1"/>
        <end position="27"/>
    </location>
</feature>
<dbReference type="Pfam" id="PF10727">
    <property type="entry name" value="Rossmann-like"/>
    <property type="match status" value="1"/>
</dbReference>
<accession>A0A4Q2K2V4</accession>